<keyword evidence="2" id="KW-0547">Nucleotide-binding</keyword>
<reference evidence="5 6" key="1">
    <citation type="submission" date="2019-05" db="EMBL/GenBank/DDBJ databases">
        <title>The Complete Genome Sequence of the n-alkane-degrading Desulfoglaeba alkanexedens ALDC reveals multiple alkylsuccinate synthase gene clusters.</title>
        <authorList>
            <person name="Callaghan A.V."/>
            <person name="Davidova I.A."/>
            <person name="Duncan K.E."/>
            <person name="Morris B."/>
            <person name="McInerney M.J."/>
        </authorList>
    </citation>
    <scope>NUCLEOTIDE SEQUENCE [LARGE SCALE GENOMIC DNA]</scope>
    <source>
        <strain evidence="5 6">ALDC</strain>
    </source>
</reference>
<evidence type="ECO:0000313" key="6">
    <source>
        <dbReference type="Proteomes" id="UP000298602"/>
    </source>
</evidence>
<dbReference type="Gene3D" id="3.40.50.300">
    <property type="entry name" value="P-loop containing nucleotide triphosphate hydrolases"/>
    <property type="match status" value="1"/>
</dbReference>
<evidence type="ECO:0000256" key="3">
    <source>
        <dbReference type="ARBA" id="ARBA00022840"/>
    </source>
</evidence>
<dbReference type="Pfam" id="PF00005">
    <property type="entry name" value="ABC_tran"/>
    <property type="match status" value="1"/>
</dbReference>
<evidence type="ECO:0000259" key="4">
    <source>
        <dbReference type="PROSITE" id="PS50893"/>
    </source>
</evidence>
<keyword evidence="1" id="KW-0813">Transport</keyword>
<organism evidence="5 6">
    <name type="scientific">Desulfoglaeba alkanexedens ALDC</name>
    <dbReference type="NCBI Taxonomy" id="980445"/>
    <lineage>
        <taxon>Bacteria</taxon>
        <taxon>Pseudomonadati</taxon>
        <taxon>Thermodesulfobacteriota</taxon>
        <taxon>Syntrophobacteria</taxon>
        <taxon>Syntrophobacterales</taxon>
        <taxon>Syntrophobacteraceae</taxon>
        <taxon>Desulfoglaeba</taxon>
    </lineage>
</organism>
<dbReference type="PANTHER" id="PTHR43023:SF6">
    <property type="entry name" value="INTERMEMBRANE PHOSPHOLIPID TRANSPORT SYSTEM ATP-BINDING PROTEIN MLAF"/>
    <property type="match status" value="1"/>
</dbReference>
<dbReference type="PANTHER" id="PTHR43023">
    <property type="entry name" value="PROTEIN TRIGALACTOSYLDIACYLGLYCEROL 3, CHLOROPLASTIC"/>
    <property type="match status" value="1"/>
</dbReference>
<evidence type="ECO:0000313" key="5">
    <source>
        <dbReference type="EMBL" id="QCQ21199.1"/>
    </source>
</evidence>
<gene>
    <name evidence="5" type="ORF">FDQ92_02725</name>
</gene>
<dbReference type="PROSITE" id="PS50893">
    <property type="entry name" value="ABC_TRANSPORTER_2"/>
    <property type="match status" value="1"/>
</dbReference>
<dbReference type="RefSeq" id="WP_137423168.1">
    <property type="nucleotide sequence ID" value="NZ_CP040098.1"/>
</dbReference>
<name>A0A4P8L0E8_9BACT</name>
<evidence type="ECO:0000256" key="1">
    <source>
        <dbReference type="ARBA" id="ARBA00022448"/>
    </source>
</evidence>
<evidence type="ECO:0000256" key="2">
    <source>
        <dbReference type="ARBA" id="ARBA00022741"/>
    </source>
</evidence>
<dbReference type="GO" id="GO:0016887">
    <property type="term" value="F:ATP hydrolysis activity"/>
    <property type="evidence" value="ECO:0007669"/>
    <property type="project" value="InterPro"/>
</dbReference>
<sequence length="281" mass="31181">MEKTECVHATGDDPAIEVVGLQSQYGSRRVLQDISFTIPRHRVTVIMGVSGCGKSTLLRHLVALKPTPHGRILVDGKSLAEFNEEELYRYRRQTGVLFQSGALFNSLSVAENIAVPLRAHTRLADETIRIIAQIKLHQVGLMDFADYMPSQLSGGMRKRAGLARALAMDPAILFVDELSSGLDPITSAGLDDLILELRETLRMTIIVVTHELESAFRIADQLIVLDRGRLVAAGKPEEIRSCPDERVAQFLSRRADPQEEDMQNYVNRLVGDRRGGKGGRR</sequence>
<dbReference type="KEGG" id="dax:FDQ92_02725"/>
<dbReference type="GO" id="GO:0005524">
    <property type="term" value="F:ATP binding"/>
    <property type="evidence" value="ECO:0007669"/>
    <property type="project" value="UniProtKB-KW"/>
</dbReference>
<dbReference type="InterPro" id="IPR003593">
    <property type="entry name" value="AAA+_ATPase"/>
</dbReference>
<dbReference type="Proteomes" id="UP000298602">
    <property type="component" value="Chromosome"/>
</dbReference>
<dbReference type="EMBL" id="CP040098">
    <property type="protein sequence ID" value="QCQ21199.1"/>
    <property type="molecule type" value="Genomic_DNA"/>
</dbReference>
<protein>
    <submittedName>
        <fullName evidence="5">ATP-binding cassette domain-containing protein</fullName>
    </submittedName>
</protein>
<dbReference type="OrthoDB" id="9809450at2"/>
<reference evidence="5 6" key="2">
    <citation type="submission" date="2019-05" db="EMBL/GenBank/DDBJ databases">
        <authorList>
            <person name="Suflita J.M."/>
            <person name="Marks C.R."/>
        </authorList>
    </citation>
    <scope>NUCLEOTIDE SEQUENCE [LARGE SCALE GENOMIC DNA]</scope>
    <source>
        <strain evidence="5 6">ALDC</strain>
    </source>
</reference>
<proteinExistence type="predicted"/>
<feature type="domain" description="ABC transporter" evidence="4">
    <location>
        <begin position="16"/>
        <end position="252"/>
    </location>
</feature>
<dbReference type="InterPro" id="IPR003439">
    <property type="entry name" value="ABC_transporter-like_ATP-bd"/>
</dbReference>
<dbReference type="InterPro" id="IPR017871">
    <property type="entry name" value="ABC_transporter-like_CS"/>
</dbReference>
<keyword evidence="6" id="KW-1185">Reference proteome</keyword>
<dbReference type="AlphaFoldDB" id="A0A4P8L0E8"/>
<dbReference type="SUPFAM" id="SSF52540">
    <property type="entry name" value="P-loop containing nucleoside triphosphate hydrolases"/>
    <property type="match status" value="1"/>
</dbReference>
<dbReference type="PROSITE" id="PS00211">
    <property type="entry name" value="ABC_TRANSPORTER_1"/>
    <property type="match status" value="1"/>
</dbReference>
<keyword evidence="3 5" id="KW-0067">ATP-binding</keyword>
<dbReference type="InterPro" id="IPR027417">
    <property type="entry name" value="P-loop_NTPase"/>
</dbReference>
<dbReference type="SMART" id="SM00382">
    <property type="entry name" value="AAA"/>
    <property type="match status" value="1"/>
</dbReference>
<accession>A0A4P8L0E8</accession>